<name>A0A1I0RCT6_9FIRM</name>
<dbReference type="EMBL" id="FOJI01000013">
    <property type="protein sequence ID" value="SEW38048.1"/>
    <property type="molecule type" value="Genomic_DNA"/>
</dbReference>
<sequence length="376" mass="42835">MSENNVLRIAIIGIGNMGKKYSKKIEDGKVQRMILTAVCETCEIGKSWARGNLNEDVRIFSNSDELFLHKELFDAVLVTTPHKSHPRLTIQAFEHGKHVFCEKPAGVSLIDAKKMEAAAEMSGKKYAMMYHNRTYPVIRKLKELLQENTIGTINRMILENSNYYRTNYYHKSAGWRSSWTGEGGGVLINQGQHILNYWEWLFGSPQAVFANIPFGKYNNFEVDDEATIFMEYPNKVTGLFILTTGEIQREERLCIIGSKGKISMYGNKIVIVKNVMDSLEYGRTATVISRNDMNTTRETIECDAPEEAYDKMLNNFCEAVLDGVDLISTGKDGCKTLEITNAAYMSAWLNQKITLPIDEIVYEKLLKEHIEQEKFD</sequence>
<feature type="domain" description="Gfo/Idh/MocA-like oxidoreductase N-terminal" evidence="1">
    <location>
        <begin position="7"/>
        <end position="128"/>
    </location>
</feature>
<dbReference type="InterPro" id="IPR000683">
    <property type="entry name" value="Gfo/Idh/MocA-like_OxRdtase_N"/>
</dbReference>
<dbReference type="Pfam" id="PF22725">
    <property type="entry name" value="GFO_IDH_MocA_C3"/>
    <property type="match status" value="1"/>
</dbReference>
<dbReference type="AlphaFoldDB" id="A0A1I0RCT6"/>
<dbReference type="PANTHER" id="PTHR43249:SF1">
    <property type="entry name" value="D-GLUCOSIDE 3-DEHYDROGENASE"/>
    <property type="match status" value="1"/>
</dbReference>
<dbReference type="GO" id="GO:0000166">
    <property type="term" value="F:nucleotide binding"/>
    <property type="evidence" value="ECO:0007669"/>
    <property type="project" value="InterPro"/>
</dbReference>
<keyword evidence="4" id="KW-1185">Reference proteome</keyword>
<dbReference type="Gene3D" id="3.40.50.720">
    <property type="entry name" value="NAD(P)-binding Rossmann-like Domain"/>
    <property type="match status" value="1"/>
</dbReference>
<dbReference type="InterPro" id="IPR036291">
    <property type="entry name" value="NAD(P)-bd_dom_sf"/>
</dbReference>
<dbReference type="RefSeq" id="WP_092455787.1">
    <property type="nucleotide sequence ID" value="NZ_FOJI01000013.1"/>
</dbReference>
<dbReference type="SUPFAM" id="SSF55347">
    <property type="entry name" value="Glyceraldehyde-3-phosphate dehydrogenase-like, C-terminal domain"/>
    <property type="match status" value="1"/>
</dbReference>
<reference evidence="3 4" key="1">
    <citation type="submission" date="2016-10" db="EMBL/GenBank/DDBJ databases">
        <authorList>
            <person name="de Groot N.N."/>
        </authorList>
    </citation>
    <scope>NUCLEOTIDE SEQUENCE [LARGE SCALE GENOMIC DNA]</scope>
    <source>
        <strain evidence="3 4">DSM 9179</strain>
    </source>
</reference>
<evidence type="ECO:0000313" key="3">
    <source>
        <dbReference type="EMBL" id="SEW38048.1"/>
    </source>
</evidence>
<dbReference type="SUPFAM" id="SSF51735">
    <property type="entry name" value="NAD(P)-binding Rossmann-fold domains"/>
    <property type="match status" value="1"/>
</dbReference>
<dbReference type="Gene3D" id="3.30.360.10">
    <property type="entry name" value="Dihydrodipicolinate Reductase, domain 2"/>
    <property type="match status" value="1"/>
</dbReference>
<dbReference type="PANTHER" id="PTHR43249">
    <property type="entry name" value="UDP-N-ACETYL-2-AMINO-2-DEOXY-D-GLUCURONATE OXIDASE"/>
    <property type="match status" value="1"/>
</dbReference>
<feature type="domain" description="GFO/IDH/MocA-like oxidoreductase" evidence="2">
    <location>
        <begin position="138"/>
        <end position="262"/>
    </location>
</feature>
<dbReference type="Proteomes" id="UP000199701">
    <property type="component" value="Unassembled WGS sequence"/>
</dbReference>
<accession>A0A1I0RCT6</accession>
<dbReference type="Pfam" id="PF01408">
    <property type="entry name" value="GFO_IDH_MocA"/>
    <property type="match status" value="1"/>
</dbReference>
<dbReference type="STRING" id="99656.SAMN05421659_113108"/>
<organism evidence="3 4">
    <name type="scientific">[Clostridium] fimetarium</name>
    <dbReference type="NCBI Taxonomy" id="99656"/>
    <lineage>
        <taxon>Bacteria</taxon>
        <taxon>Bacillati</taxon>
        <taxon>Bacillota</taxon>
        <taxon>Clostridia</taxon>
        <taxon>Lachnospirales</taxon>
        <taxon>Lachnospiraceae</taxon>
    </lineage>
</organism>
<protein>
    <submittedName>
        <fullName evidence="3">Predicted dehydrogenase</fullName>
    </submittedName>
</protein>
<dbReference type="InterPro" id="IPR052515">
    <property type="entry name" value="Gfo/Idh/MocA_Oxidoreductase"/>
</dbReference>
<evidence type="ECO:0000259" key="1">
    <source>
        <dbReference type="Pfam" id="PF01408"/>
    </source>
</evidence>
<dbReference type="InterPro" id="IPR055170">
    <property type="entry name" value="GFO_IDH_MocA-like_dom"/>
</dbReference>
<proteinExistence type="predicted"/>
<dbReference type="OrthoDB" id="9781966at2"/>
<evidence type="ECO:0000313" key="4">
    <source>
        <dbReference type="Proteomes" id="UP000199701"/>
    </source>
</evidence>
<evidence type="ECO:0000259" key="2">
    <source>
        <dbReference type="Pfam" id="PF22725"/>
    </source>
</evidence>
<gene>
    <name evidence="3" type="ORF">SAMN05421659_113108</name>
</gene>